<evidence type="ECO:0000256" key="9">
    <source>
        <dbReference type="ARBA" id="ARBA00047340"/>
    </source>
</evidence>
<dbReference type="EMBL" id="JAPUBN010000019">
    <property type="protein sequence ID" value="MCZ2722718.1"/>
    <property type="molecule type" value="Genomic_DNA"/>
</dbReference>
<keyword evidence="12" id="KW-1185">Reference proteome</keyword>
<organism evidence="11 12">
    <name type="scientific">Marinomonas phaeophyticola</name>
    <dbReference type="NCBI Taxonomy" id="3004091"/>
    <lineage>
        <taxon>Bacteria</taxon>
        <taxon>Pseudomonadati</taxon>
        <taxon>Pseudomonadota</taxon>
        <taxon>Gammaproteobacteria</taxon>
        <taxon>Oceanospirillales</taxon>
        <taxon>Oceanospirillaceae</taxon>
        <taxon>Marinomonas</taxon>
    </lineage>
</organism>
<dbReference type="Proteomes" id="UP001149719">
    <property type="component" value="Unassembled WGS sequence"/>
</dbReference>
<dbReference type="EC" id="2.4.2.21" evidence="3 10"/>
<dbReference type="CDD" id="cd02439">
    <property type="entry name" value="DMB-PRT_CobT"/>
    <property type="match status" value="1"/>
</dbReference>
<dbReference type="InterPro" id="IPR036087">
    <property type="entry name" value="Nict_dMeBzImd_PRibTrfase_sf"/>
</dbReference>
<evidence type="ECO:0000256" key="3">
    <source>
        <dbReference type="ARBA" id="ARBA00011991"/>
    </source>
</evidence>
<dbReference type="InterPro" id="IPR023195">
    <property type="entry name" value="Nict_dMeBzImd_PRibTrfase_N"/>
</dbReference>
<dbReference type="PANTHER" id="PTHR43463:SF1">
    <property type="entry name" value="NICOTINATE-NUCLEOTIDE--DIMETHYLBENZIMIDAZOLE PHOSPHORIBOSYLTRANSFERASE"/>
    <property type="match status" value="1"/>
</dbReference>
<dbReference type="SUPFAM" id="SSF52733">
    <property type="entry name" value="Nicotinate mononucleotide:5,6-dimethylbenzimidazole phosphoribosyltransferase (CobT)"/>
    <property type="match status" value="1"/>
</dbReference>
<dbReference type="PANTHER" id="PTHR43463">
    <property type="entry name" value="NICOTINATE-NUCLEOTIDE--DIMETHYLBENZIMIDAZOLE PHOSPHORIBOSYLTRANSFERASE"/>
    <property type="match status" value="1"/>
</dbReference>
<dbReference type="Gene3D" id="1.10.1610.10">
    <property type="match status" value="1"/>
</dbReference>
<dbReference type="GO" id="GO:0008939">
    <property type="term" value="F:nicotinate-nucleotide-dimethylbenzimidazole phosphoribosyltransferase activity"/>
    <property type="evidence" value="ECO:0007669"/>
    <property type="project" value="UniProtKB-EC"/>
</dbReference>
<keyword evidence="6 10" id="KW-0328">Glycosyltransferase</keyword>
<evidence type="ECO:0000313" key="11">
    <source>
        <dbReference type="EMBL" id="MCZ2722718.1"/>
    </source>
</evidence>
<evidence type="ECO:0000313" key="12">
    <source>
        <dbReference type="Proteomes" id="UP001149719"/>
    </source>
</evidence>
<sequence length="355" mass="37048">MKAFNFPDIKPVATSLESALMEKINNKTKPLGSLGILETLALQLGLIQNSPSPTVDKPKMLVFAGDNGVAVQGVSPFPQEVTQQMVLNFLAGGAAVSVFCQQHNVPLQVVDVGVNAELATVPLLTNHKVGMGTKDFSVSPAMTEAEFLLALGAGVKEVDLAHSEGKNILLFGEMGIGNTTIGAALMSALLSKPVKECVGAGAGSTTAGIEKKIAVIETAFTRIEAFYQQPITDLSPEVIAQELAGFEVVAMAGAMLRSAELGIAYVIDGFICTAALLLASKLNPHVVDYGIFAHQSHEKAHLALLAHFKAKPILSLSMRLGEGSGAIVALPIIQSATVFLNNMASFESAGVSEGL</sequence>
<protein>
    <recommendedName>
        <fullName evidence="4 10">Nicotinate-nucleotide--dimethylbenzimidazole phosphoribosyltransferase</fullName>
        <shortName evidence="10">NN:DBI PRT</shortName>
        <ecNumber evidence="3 10">2.4.2.21</ecNumber>
    </recommendedName>
    <alternativeName>
        <fullName evidence="8 10">N(1)-alpha-phosphoribosyltransferase</fullName>
    </alternativeName>
</protein>
<evidence type="ECO:0000256" key="10">
    <source>
        <dbReference type="HAMAP-Rule" id="MF_00230"/>
    </source>
</evidence>
<dbReference type="InterPro" id="IPR017846">
    <property type="entry name" value="Nict_dMeBzImd_PRibTrfase_bact"/>
</dbReference>
<gene>
    <name evidence="10 11" type="primary">cobT</name>
    <name evidence="11" type="ORF">O1D97_14145</name>
</gene>
<evidence type="ECO:0000256" key="7">
    <source>
        <dbReference type="ARBA" id="ARBA00022679"/>
    </source>
</evidence>
<comment type="similarity">
    <text evidence="2 10">Belongs to the CobT family.</text>
</comment>
<accession>A0ABT4JY59</accession>
<reference evidence="11" key="1">
    <citation type="submission" date="2022-12" db="EMBL/GenBank/DDBJ databases">
        <title>Marinomonas 15G1-11 sp. nov, isolated from marine algae.</title>
        <authorList>
            <person name="Butt M."/>
            <person name="Choi D.G."/>
            <person name="Kim J.M."/>
            <person name="Lee J.K."/>
            <person name="Baek J.H."/>
            <person name="Jeon C.O."/>
        </authorList>
    </citation>
    <scope>NUCLEOTIDE SEQUENCE</scope>
    <source>
        <strain evidence="11">15G1-11</strain>
    </source>
</reference>
<feature type="active site" description="Proton acceptor" evidence="10">
    <location>
        <position position="322"/>
    </location>
</feature>
<dbReference type="NCBIfam" id="NF000996">
    <property type="entry name" value="PRK00105.1"/>
    <property type="match status" value="1"/>
</dbReference>
<dbReference type="NCBIfam" id="TIGR03160">
    <property type="entry name" value="cobT_DBIPRT"/>
    <property type="match status" value="1"/>
</dbReference>
<keyword evidence="7 10" id="KW-0808">Transferase</keyword>
<comment type="caution">
    <text evidence="11">The sequence shown here is derived from an EMBL/GenBank/DDBJ whole genome shotgun (WGS) entry which is preliminary data.</text>
</comment>
<evidence type="ECO:0000256" key="2">
    <source>
        <dbReference type="ARBA" id="ARBA00007110"/>
    </source>
</evidence>
<keyword evidence="5 10" id="KW-0169">Cobalamin biosynthesis</keyword>
<dbReference type="RefSeq" id="WP_269126578.1">
    <property type="nucleotide sequence ID" value="NZ_JAPUBN010000019.1"/>
</dbReference>
<dbReference type="Gene3D" id="3.40.50.10210">
    <property type="match status" value="1"/>
</dbReference>
<dbReference type="Pfam" id="PF02277">
    <property type="entry name" value="DBI_PRT"/>
    <property type="match status" value="1"/>
</dbReference>
<name>A0ABT4JY59_9GAMM</name>
<comment type="catalytic activity">
    <reaction evidence="9 10">
        <text>5,6-dimethylbenzimidazole + nicotinate beta-D-ribonucleotide = alpha-ribazole 5'-phosphate + nicotinate + H(+)</text>
        <dbReference type="Rhea" id="RHEA:11196"/>
        <dbReference type="ChEBI" id="CHEBI:15378"/>
        <dbReference type="ChEBI" id="CHEBI:15890"/>
        <dbReference type="ChEBI" id="CHEBI:32544"/>
        <dbReference type="ChEBI" id="CHEBI:57502"/>
        <dbReference type="ChEBI" id="CHEBI:57918"/>
        <dbReference type="EC" id="2.4.2.21"/>
    </reaction>
</comment>
<evidence type="ECO:0000256" key="1">
    <source>
        <dbReference type="ARBA" id="ARBA00005049"/>
    </source>
</evidence>
<comment type="pathway">
    <text evidence="1 10">Nucleoside biosynthesis; alpha-ribazole biosynthesis; alpha-ribazole from 5,6-dimethylbenzimidazole: step 1/2.</text>
</comment>
<evidence type="ECO:0000256" key="8">
    <source>
        <dbReference type="ARBA" id="ARBA00030686"/>
    </source>
</evidence>
<evidence type="ECO:0000256" key="4">
    <source>
        <dbReference type="ARBA" id="ARBA00015486"/>
    </source>
</evidence>
<evidence type="ECO:0000256" key="6">
    <source>
        <dbReference type="ARBA" id="ARBA00022676"/>
    </source>
</evidence>
<proteinExistence type="inferred from homology"/>
<evidence type="ECO:0000256" key="5">
    <source>
        <dbReference type="ARBA" id="ARBA00022573"/>
    </source>
</evidence>
<dbReference type="InterPro" id="IPR003200">
    <property type="entry name" value="Nict_dMeBzImd_PRibTrfase"/>
</dbReference>
<comment type="function">
    <text evidence="10">Catalyzes the synthesis of alpha-ribazole-5'-phosphate from nicotinate mononucleotide (NAMN) and 5,6-dimethylbenzimidazole (DMB).</text>
</comment>
<dbReference type="HAMAP" id="MF_00230">
    <property type="entry name" value="CobT"/>
    <property type="match status" value="1"/>
</dbReference>